<keyword evidence="1" id="KW-0732">Signal</keyword>
<feature type="chain" id="PRO_5008132363" evidence="1">
    <location>
        <begin position="27"/>
        <end position="218"/>
    </location>
</feature>
<proteinExistence type="predicted"/>
<keyword evidence="3" id="KW-1185">Reference proteome</keyword>
<evidence type="ECO:0000256" key="1">
    <source>
        <dbReference type="SAM" id="SignalP"/>
    </source>
</evidence>
<dbReference type="PANTHER" id="PTHR21398">
    <property type="entry name" value="AGAP007094-PA"/>
    <property type="match status" value="1"/>
</dbReference>
<dbReference type="AlphaFoldDB" id="A0A182Q6U1"/>
<dbReference type="Pfam" id="PF07841">
    <property type="entry name" value="DM4_12"/>
    <property type="match status" value="1"/>
</dbReference>
<sequence length="218" mass="24581">MFLCNDYRAYVIAALVLSWHLPTVAAEDDRFQLGACSDNRTEEVLERTKRLINFPINGGVAKVVLGFLAPVRFSHPLPRSLNCGVNLQANYMIPANIVFPHPESIFQNRNHRGYGDRYSRRWVYATIEKWLTMALGTGRRARECLLRTVCEVADTPLHHNGLVGELLDVIFTPQESDALSTKFLMARRYGANGVDCLRLYAACPWGMGLLDNVSRVLV</sequence>
<feature type="signal peptide" evidence="1">
    <location>
        <begin position="1"/>
        <end position="26"/>
    </location>
</feature>
<dbReference type="PANTHER" id="PTHR21398:SF11">
    <property type="entry name" value="HDC15381-RELATED"/>
    <property type="match status" value="1"/>
</dbReference>
<evidence type="ECO:0000313" key="2">
    <source>
        <dbReference type="EnsemblMetazoa" id="AFAF004217-PA"/>
    </source>
</evidence>
<name>A0A182Q6U1_9DIPT</name>
<reference evidence="3" key="1">
    <citation type="submission" date="2014-01" db="EMBL/GenBank/DDBJ databases">
        <title>The Genome Sequence of Anopheles farauti FAR1 (V2).</title>
        <authorList>
            <consortium name="The Broad Institute Genomics Platform"/>
            <person name="Neafsey D.E."/>
            <person name="Besansky N."/>
            <person name="Howell P."/>
            <person name="Walton C."/>
            <person name="Young S.K."/>
            <person name="Zeng Q."/>
            <person name="Gargeya S."/>
            <person name="Fitzgerald M."/>
            <person name="Haas B."/>
            <person name="Abouelleil A."/>
            <person name="Allen A.W."/>
            <person name="Alvarado L."/>
            <person name="Arachchi H.M."/>
            <person name="Berlin A.M."/>
            <person name="Chapman S.B."/>
            <person name="Gainer-Dewar J."/>
            <person name="Goldberg J."/>
            <person name="Griggs A."/>
            <person name="Gujja S."/>
            <person name="Hansen M."/>
            <person name="Howarth C."/>
            <person name="Imamovic A."/>
            <person name="Ireland A."/>
            <person name="Larimer J."/>
            <person name="McCowan C."/>
            <person name="Murphy C."/>
            <person name="Pearson M."/>
            <person name="Poon T.W."/>
            <person name="Priest M."/>
            <person name="Roberts A."/>
            <person name="Saif S."/>
            <person name="Shea T."/>
            <person name="Sisk P."/>
            <person name="Sykes S."/>
            <person name="Wortman J."/>
            <person name="Nusbaum C."/>
            <person name="Birren B."/>
        </authorList>
    </citation>
    <scope>NUCLEOTIDE SEQUENCE [LARGE SCALE GENOMIC DNA]</scope>
    <source>
        <strain evidence="3">FAR1</strain>
    </source>
</reference>
<dbReference type="Proteomes" id="UP000075886">
    <property type="component" value="Unassembled WGS sequence"/>
</dbReference>
<dbReference type="SMART" id="SM00718">
    <property type="entry name" value="DM4_12"/>
    <property type="match status" value="1"/>
</dbReference>
<evidence type="ECO:0000313" key="3">
    <source>
        <dbReference type="Proteomes" id="UP000075886"/>
    </source>
</evidence>
<reference evidence="2" key="2">
    <citation type="submission" date="2020-05" db="UniProtKB">
        <authorList>
            <consortium name="EnsemblMetazoa"/>
        </authorList>
    </citation>
    <scope>IDENTIFICATION</scope>
    <source>
        <strain evidence="2">FAR1</strain>
    </source>
</reference>
<dbReference type="EMBL" id="AXCN02000214">
    <property type="status" value="NOT_ANNOTATED_CDS"/>
    <property type="molecule type" value="Genomic_DNA"/>
</dbReference>
<dbReference type="VEuPathDB" id="VectorBase:AFAF004217"/>
<dbReference type="InterPro" id="IPR006631">
    <property type="entry name" value="DM4_12"/>
</dbReference>
<dbReference type="EnsemblMetazoa" id="AFAF004217-RA">
    <property type="protein sequence ID" value="AFAF004217-PA"/>
    <property type="gene ID" value="AFAF004217"/>
</dbReference>
<organism evidence="2 3">
    <name type="scientific">Anopheles farauti</name>
    <dbReference type="NCBI Taxonomy" id="69004"/>
    <lineage>
        <taxon>Eukaryota</taxon>
        <taxon>Metazoa</taxon>
        <taxon>Ecdysozoa</taxon>
        <taxon>Arthropoda</taxon>
        <taxon>Hexapoda</taxon>
        <taxon>Insecta</taxon>
        <taxon>Pterygota</taxon>
        <taxon>Neoptera</taxon>
        <taxon>Endopterygota</taxon>
        <taxon>Diptera</taxon>
        <taxon>Nematocera</taxon>
        <taxon>Culicoidea</taxon>
        <taxon>Culicidae</taxon>
        <taxon>Anophelinae</taxon>
        <taxon>Anopheles</taxon>
    </lineage>
</organism>
<protein>
    <submittedName>
        <fullName evidence="2">Uncharacterized protein</fullName>
    </submittedName>
</protein>
<accession>A0A182Q6U1</accession>